<proteinExistence type="predicted"/>
<name>A0A2H0YTB3_9BACT</name>
<dbReference type="Proteomes" id="UP000228711">
    <property type="component" value="Unassembled WGS sequence"/>
</dbReference>
<comment type="caution">
    <text evidence="1">The sequence shown here is derived from an EMBL/GenBank/DDBJ whole genome shotgun (WGS) entry which is preliminary data.</text>
</comment>
<feature type="non-terminal residue" evidence="1">
    <location>
        <position position="1"/>
    </location>
</feature>
<dbReference type="InterPro" id="IPR051394">
    <property type="entry name" value="Glutamate_Synthase"/>
</dbReference>
<feature type="non-terminal residue" evidence="1">
    <location>
        <position position="132"/>
    </location>
</feature>
<accession>A0A2H0YTB3</accession>
<dbReference type="InterPro" id="IPR036188">
    <property type="entry name" value="FAD/NAD-bd_sf"/>
</dbReference>
<dbReference type="GO" id="GO:0051536">
    <property type="term" value="F:iron-sulfur cluster binding"/>
    <property type="evidence" value="ECO:0007669"/>
    <property type="project" value="InterPro"/>
</dbReference>
<dbReference type="InterPro" id="IPR009051">
    <property type="entry name" value="Helical_ferredxn"/>
</dbReference>
<dbReference type="Gene3D" id="1.10.1060.10">
    <property type="entry name" value="Alpha-helical ferredoxin"/>
    <property type="match status" value="1"/>
</dbReference>
<dbReference type="PANTHER" id="PTHR43100">
    <property type="entry name" value="GLUTAMATE SYNTHASE [NADPH] SMALL CHAIN"/>
    <property type="match status" value="1"/>
</dbReference>
<dbReference type="SUPFAM" id="SSF51971">
    <property type="entry name" value="Nucleotide-binding domain"/>
    <property type="match status" value="1"/>
</dbReference>
<dbReference type="AlphaFoldDB" id="A0A2H0YTB3"/>
<dbReference type="PRINTS" id="PR00419">
    <property type="entry name" value="ADXRDTASE"/>
</dbReference>
<dbReference type="SUPFAM" id="SSF46548">
    <property type="entry name" value="alpha-helical ferredoxin"/>
    <property type="match status" value="1"/>
</dbReference>
<reference evidence="2" key="1">
    <citation type="submission" date="2017-09" db="EMBL/GenBank/DDBJ databases">
        <title>Depth-based differentiation of microbial function through sediment-hosted aquifers and enrichment of novel symbionts in the deep terrestrial subsurface.</title>
        <authorList>
            <person name="Probst A.J."/>
            <person name="Ladd B."/>
            <person name="Jarett J.K."/>
            <person name="Geller-Mcgrath D.E."/>
            <person name="Sieber C.M.K."/>
            <person name="Emerson J.B."/>
            <person name="Anantharaman K."/>
            <person name="Thomas B.C."/>
            <person name="Malmstrom R."/>
            <person name="Stieglmeier M."/>
            <person name="Klingl A."/>
            <person name="Woyke T."/>
            <person name="Ryan C.M."/>
            <person name="Banfield J.F."/>
        </authorList>
    </citation>
    <scope>NUCLEOTIDE SEQUENCE [LARGE SCALE GENOMIC DNA]</scope>
</reference>
<evidence type="ECO:0008006" key="3">
    <source>
        <dbReference type="Google" id="ProtNLM"/>
    </source>
</evidence>
<dbReference type="PANTHER" id="PTHR43100:SF3">
    <property type="entry name" value="FAD_NAD(P)-BINDING DOMAIN-CONTAINING PROTEIN"/>
    <property type="match status" value="1"/>
</dbReference>
<dbReference type="Pfam" id="PF13450">
    <property type="entry name" value="NAD_binding_8"/>
    <property type="match status" value="1"/>
</dbReference>
<protein>
    <recommendedName>
        <fullName evidence="3">Dihydropyrimidine dehydrogenase</fullName>
    </recommendedName>
</protein>
<organism evidence="1 2">
    <name type="scientific">Candidatus Kerfeldbacteria bacterium CG08_land_8_20_14_0_20_42_7</name>
    <dbReference type="NCBI Taxonomy" id="2014245"/>
    <lineage>
        <taxon>Bacteria</taxon>
        <taxon>Candidatus Kerfeldiibacteriota</taxon>
    </lineage>
</organism>
<dbReference type="Gene3D" id="3.50.50.60">
    <property type="entry name" value="FAD/NAD(P)-binding domain"/>
    <property type="match status" value="1"/>
</dbReference>
<sequence>LAPCEKACARKNVDQAVAIRSLKRIVADVEREQGRVRGEPIPRRYSRKIAIIGAGPAGLAAAYDLVKLGYPVTVFERTPESGGMVRYRIPDSLLEKFVVTNEIAYLQDIGVTIRCNVEFGKDISLDTLRKEG</sequence>
<gene>
    <name evidence="1" type="ORF">COT25_01480</name>
</gene>
<dbReference type="EMBL" id="PEXV01000056">
    <property type="protein sequence ID" value="PIS41735.1"/>
    <property type="molecule type" value="Genomic_DNA"/>
</dbReference>
<evidence type="ECO:0000313" key="1">
    <source>
        <dbReference type="EMBL" id="PIS41735.1"/>
    </source>
</evidence>
<evidence type="ECO:0000313" key="2">
    <source>
        <dbReference type="Proteomes" id="UP000228711"/>
    </source>
</evidence>